<dbReference type="Gene3D" id="3.60.40.10">
    <property type="entry name" value="PPM-type phosphatase domain"/>
    <property type="match status" value="1"/>
</dbReference>
<dbReference type="InterPro" id="IPR036890">
    <property type="entry name" value="HATPase_C_sf"/>
</dbReference>
<dbReference type="PANTHER" id="PTHR43156:SF2">
    <property type="entry name" value="STAGE II SPORULATION PROTEIN E"/>
    <property type="match status" value="1"/>
</dbReference>
<feature type="domain" description="PPM-type phosphatase" evidence="3">
    <location>
        <begin position="450"/>
        <end position="668"/>
    </location>
</feature>
<sequence>MWWGEAGGAVPDDGPPSGTATGLVAETSELVPDPHSFTAEVALPGDTTSPWAARTFVGRALRAWGMPEASSDDAVLLADELVTNAVVHAGTGVRLECRHEGEALVVEVEDRHPTRAVETRAHGDPEAGAGDAGGGLPGYGLRLVAALAEEWGVSYRRNGKTVWFRLPWEPEEGPGEDLRTARPAEQPADGTGGHPAGGPATVTLPKQADGTGGRTEAARAASRVPAQPDETVARGAPDAPRQDLNLTGKLAPSSLRAVPGAPWGPDWVNHGILSFLAEASDLLAGQTDEDRVASLAGQLLVPRFADWCAVWLADADSPAPPRLARVWHSQEDRMDELRAELEKSPPALSRRTLSGQAVTLPWPGQASAYGPGGAAVGCRLAVGGRTVGSLVIGRAGLVRLPDEVIGIVEDFARRVALAVLSARRYTRQATISRVLQRGLLPTGDVAIPGVATSVVYEPAGEGSWAGGDFYDFYEVGDGRWRFALGDVCGNGPEAAVVTGLARPVLRLLAREGYGVPQVMDRLNREVGEQTRFLSLVYGELAPRSAADGGGVECTLVCAGHPLPLVRTLSGEVRAAAEPQLLLGVVEDVGYESQSVVLQPGETLLCVTDGVTERRSGARQFDDGDGLAAVLAGCGGLPAAATAERVRRAVHDFGDGAPVDDLAMLVLQAREEA</sequence>
<organism evidence="4 5">
    <name type="scientific">Streptomyces ovatisporus</name>
    <dbReference type="NCBI Taxonomy" id="1128682"/>
    <lineage>
        <taxon>Bacteria</taxon>
        <taxon>Bacillati</taxon>
        <taxon>Actinomycetota</taxon>
        <taxon>Actinomycetes</taxon>
        <taxon>Kitasatosporales</taxon>
        <taxon>Streptomycetaceae</taxon>
        <taxon>Streptomyces</taxon>
    </lineage>
</organism>
<reference evidence="5" key="1">
    <citation type="journal article" date="2019" name="Int. J. Syst. Evol. Microbiol.">
        <title>The Global Catalogue of Microorganisms (GCM) 10K type strain sequencing project: providing services to taxonomists for standard genome sequencing and annotation.</title>
        <authorList>
            <consortium name="The Broad Institute Genomics Platform"/>
            <consortium name="The Broad Institute Genome Sequencing Center for Infectious Disease"/>
            <person name="Wu L."/>
            <person name="Ma J."/>
        </authorList>
    </citation>
    <scope>NUCLEOTIDE SEQUENCE [LARGE SCALE GENOMIC DNA]</scope>
    <source>
        <strain evidence="5">CGMCC 4.7357</strain>
    </source>
</reference>
<evidence type="ECO:0000313" key="5">
    <source>
        <dbReference type="Proteomes" id="UP001595997"/>
    </source>
</evidence>
<feature type="compositionally biased region" description="Basic and acidic residues" evidence="2">
    <location>
        <begin position="113"/>
        <end position="125"/>
    </location>
</feature>
<name>A0ABV9A2P9_9ACTN</name>
<dbReference type="SUPFAM" id="SSF55781">
    <property type="entry name" value="GAF domain-like"/>
    <property type="match status" value="1"/>
</dbReference>
<dbReference type="InterPro" id="IPR036457">
    <property type="entry name" value="PPM-type-like_dom_sf"/>
</dbReference>
<dbReference type="Proteomes" id="UP001595997">
    <property type="component" value="Unassembled WGS sequence"/>
</dbReference>
<dbReference type="Pfam" id="PF07228">
    <property type="entry name" value="SpoIIE"/>
    <property type="match status" value="1"/>
</dbReference>
<feature type="region of interest" description="Disordered" evidence="2">
    <location>
        <begin position="1"/>
        <end position="21"/>
    </location>
</feature>
<protein>
    <submittedName>
        <fullName evidence="4">SpoIIE family protein phosphatase</fullName>
    </submittedName>
</protein>
<proteinExistence type="predicted"/>
<comment type="caution">
    <text evidence="4">The sequence shown here is derived from an EMBL/GenBank/DDBJ whole genome shotgun (WGS) entry which is preliminary data.</text>
</comment>
<dbReference type="InterPro" id="IPR052016">
    <property type="entry name" value="Bact_Sigma-Reg"/>
</dbReference>
<evidence type="ECO:0000256" key="1">
    <source>
        <dbReference type="ARBA" id="ARBA00022801"/>
    </source>
</evidence>
<accession>A0ABV9A2P9</accession>
<dbReference type="InterPro" id="IPR003594">
    <property type="entry name" value="HATPase_dom"/>
</dbReference>
<keyword evidence="1" id="KW-0378">Hydrolase</keyword>
<keyword evidence="5" id="KW-1185">Reference proteome</keyword>
<dbReference type="PANTHER" id="PTHR43156">
    <property type="entry name" value="STAGE II SPORULATION PROTEIN E-RELATED"/>
    <property type="match status" value="1"/>
</dbReference>
<dbReference type="Gene3D" id="3.30.450.40">
    <property type="match status" value="1"/>
</dbReference>
<feature type="region of interest" description="Disordered" evidence="2">
    <location>
        <begin position="113"/>
        <end position="133"/>
    </location>
</feature>
<dbReference type="Pfam" id="PF13581">
    <property type="entry name" value="HATPase_c_2"/>
    <property type="match status" value="1"/>
</dbReference>
<dbReference type="InterPro" id="IPR029016">
    <property type="entry name" value="GAF-like_dom_sf"/>
</dbReference>
<dbReference type="Gene3D" id="3.30.565.10">
    <property type="entry name" value="Histidine kinase-like ATPase, C-terminal domain"/>
    <property type="match status" value="1"/>
</dbReference>
<dbReference type="CDD" id="cd16936">
    <property type="entry name" value="HATPase_RsbW-like"/>
    <property type="match status" value="1"/>
</dbReference>
<evidence type="ECO:0000259" key="3">
    <source>
        <dbReference type="SMART" id="SM00331"/>
    </source>
</evidence>
<dbReference type="InterPro" id="IPR001932">
    <property type="entry name" value="PPM-type_phosphatase-like_dom"/>
</dbReference>
<feature type="compositionally biased region" description="Low complexity" evidence="2">
    <location>
        <begin position="214"/>
        <end position="223"/>
    </location>
</feature>
<dbReference type="SMART" id="SM00331">
    <property type="entry name" value="PP2C_SIG"/>
    <property type="match status" value="1"/>
</dbReference>
<dbReference type="RefSeq" id="WP_386442812.1">
    <property type="nucleotide sequence ID" value="NZ_JBHSFH010000003.1"/>
</dbReference>
<evidence type="ECO:0000256" key="2">
    <source>
        <dbReference type="SAM" id="MobiDB-lite"/>
    </source>
</evidence>
<dbReference type="EMBL" id="JBHSFH010000003">
    <property type="protein sequence ID" value="MFC4493224.1"/>
    <property type="molecule type" value="Genomic_DNA"/>
</dbReference>
<evidence type="ECO:0000313" key="4">
    <source>
        <dbReference type="EMBL" id="MFC4493224.1"/>
    </source>
</evidence>
<feature type="region of interest" description="Disordered" evidence="2">
    <location>
        <begin position="167"/>
        <end position="245"/>
    </location>
</feature>
<gene>
    <name evidence="4" type="ORF">ACFPA8_03625</name>
</gene>
<dbReference type="SUPFAM" id="SSF55874">
    <property type="entry name" value="ATPase domain of HSP90 chaperone/DNA topoisomerase II/histidine kinase"/>
    <property type="match status" value="1"/>
</dbReference>